<evidence type="ECO:0000313" key="4">
    <source>
        <dbReference type="Proteomes" id="UP000004931"/>
    </source>
</evidence>
<keyword evidence="4" id="KW-1185">Reference proteome</keyword>
<keyword evidence="1" id="KW-0812">Transmembrane</keyword>
<dbReference type="Gene3D" id="3.30.70.270">
    <property type="match status" value="1"/>
</dbReference>
<dbReference type="NCBIfam" id="TIGR00254">
    <property type="entry name" value="GGDEF"/>
    <property type="match status" value="1"/>
</dbReference>
<dbReference type="Pfam" id="PF00990">
    <property type="entry name" value="GGDEF"/>
    <property type="match status" value="1"/>
</dbReference>
<dbReference type="InterPro" id="IPR000160">
    <property type="entry name" value="GGDEF_dom"/>
</dbReference>
<dbReference type="InterPro" id="IPR052163">
    <property type="entry name" value="DGC-Regulatory_Protein"/>
</dbReference>
<organism evidence="3 4">
    <name type="scientific">marine gamma proteobacterium HTCC2143</name>
    <dbReference type="NCBI Taxonomy" id="247633"/>
    <lineage>
        <taxon>Bacteria</taxon>
        <taxon>Pseudomonadati</taxon>
        <taxon>Pseudomonadota</taxon>
        <taxon>Gammaproteobacteria</taxon>
        <taxon>Cellvibrionales</taxon>
        <taxon>Spongiibacteraceae</taxon>
        <taxon>BD1-7 clade</taxon>
    </lineage>
</organism>
<feature type="transmembrane region" description="Helical" evidence="1">
    <location>
        <begin position="65"/>
        <end position="85"/>
    </location>
</feature>
<feature type="transmembrane region" description="Helical" evidence="1">
    <location>
        <begin position="36"/>
        <end position="59"/>
    </location>
</feature>
<comment type="caution">
    <text evidence="3">The sequence shown here is derived from an EMBL/GenBank/DDBJ whole genome shotgun (WGS) entry which is preliminary data.</text>
</comment>
<dbReference type="SMART" id="SM00267">
    <property type="entry name" value="GGDEF"/>
    <property type="match status" value="1"/>
</dbReference>
<dbReference type="PROSITE" id="PS50887">
    <property type="entry name" value="GGDEF"/>
    <property type="match status" value="1"/>
</dbReference>
<keyword evidence="3" id="KW-0418">Kinase</keyword>
<dbReference type="InterPro" id="IPR043128">
    <property type="entry name" value="Rev_trsase/Diguanyl_cyclase"/>
</dbReference>
<dbReference type="Proteomes" id="UP000004931">
    <property type="component" value="Unassembled WGS sequence"/>
</dbReference>
<accession>A0YEB1</accession>
<name>A0YEB1_9GAMM</name>
<feature type="transmembrane region" description="Helical" evidence="1">
    <location>
        <begin position="6"/>
        <end position="24"/>
    </location>
</feature>
<keyword evidence="1" id="KW-1133">Transmembrane helix</keyword>
<dbReference type="PANTHER" id="PTHR46663:SF2">
    <property type="entry name" value="GGDEF DOMAIN-CONTAINING PROTEIN"/>
    <property type="match status" value="1"/>
</dbReference>
<evidence type="ECO:0000256" key="1">
    <source>
        <dbReference type="SAM" id="Phobius"/>
    </source>
</evidence>
<evidence type="ECO:0000313" key="3">
    <source>
        <dbReference type="EMBL" id="EAW30747.1"/>
    </source>
</evidence>
<dbReference type="CDD" id="cd01949">
    <property type="entry name" value="GGDEF"/>
    <property type="match status" value="1"/>
</dbReference>
<keyword evidence="1" id="KW-0472">Membrane</keyword>
<dbReference type="GO" id="GO:0016301">
    <property type="term" value="F:kinase activity"/>
    <property type="evidence" value="ECO:0007669"/>
    <property type="project" value="UniProtKB-KW"/>
</dbReference>
<dbReference type="AlphaFoldDB" id="A0YEB1"/>
<feature type="domain" description="GGDEF" evidence="2">
    <location>
        <begin position="133"/>
        <end position="263"/>
    </location>
</feature>
<dbReference type="PANTHER" id="PTHR46663">
    <property type="entry name" value="DIGUANYLATE CYCLASE DGCT-RELATED"/>
    <property type="match status" value="1"/>
</dbReference>
<protein>
    <submittedName>
        <fullName evidence="3">Hybrid signal transduction histidine kinase and diguanylate cyclase/phosphodiesterase</fullName>
    </submittedName>
</protein>
<dbReference type="EMBL" id="AAVT01000006">
    <property type="protein sequence ID" value="EAW30747.1"/>
    <property type="molecule type" value="Genomic_DNA"/>
</dbReference>
<proteinExistence type="predicted"/>
<dbReference type="OrthoDB" id="766410at2"/>
<reference evidence="3 4" key="1">
    <citation type="journal article" date="2010" name="J. Bacteriol.">
        <title>Genome sequence of the oligotrophic marine Gammaproteobacterium HTCC2143, isolated from the Oregon Coast.</title>
        <authorList>
            <person name="Oh H.M."/>
            <person name="Kang I."/>
            <person name="Ferriera S."/>
            <person name="Giovannoni S.J."/>
            <person name="Cho J.C."/>
        </authorList>
    </citation>
    <scope>NUCLEOTIDE SEQUENCE [LARGE SCALE GENOMIC DNA]</scope>
    <source>
        <strain evidence="3 4">HTCC2143</strain>
    </source>
</reference>
<dbReference type="InterPro" id="IPR029787">
    <property type="entry name" value="Nucleotide_cyclase"/>
</dbReference>
<sequence length="263" mass="29413">MTLIGMMLIIVGLAGLVAALRPARRLYNISGNQHKGWGFLLSLITLFIAGYLSYLWVLINIDAGLFEIVVASIFFGGGVFVFVVVRMSLQTILLLQKTIQDKDHQANHDYLTGLPNRYPFYHKIDKLISLSDQKFCCLMLDLDKFKIINDTFGHADGDHVLQVLGQRLIESIPKKALAARLGGDEFSVILPNTQSQDALTVARSIRHELSQVIHIGSCSLIVDVSIGISEYPRDGDSRQSLMKNADIAMFRSKKQGNHFQMFF</sequence>
<keyword evidence="3" id="KW-0808">Transferase</keyword>
<evidence type="ECO:0000259" key="2">
    <source>
        <dbReference type="PROSITE" id="PS50887"/>
    </source>
</evidence>
<dbReference type="eggNOG" id="COG5001">
    <property type="taxonomic scope" value="Bacteria"/>
</dbReference>
<dbReference type="STRING" id="247633.GP2143_02449"/>
<dbReference type="SUPFAM" id="SSF55073">
    <property type="entry name" value="Nucleotide cyclase"/>
    <property type="match status" value="1"/>
</dbReference>
<gene>
    <name evidence="3" type="ORF">GP2143_02449</name>
</gene>